<dbReference type="Pfam" id="PF00651">
    <property type="entry name" value="BTB"/>
    <property type="match status" value="2"/>
</dbReference>
<protein>
    <recommendedName>
        <fullName evidence="4">BTB domain-containing protein</fullName>
    </recommendedName>
</protein>
<dbReference type="PANTHER" id="PTHR46231">
    <property type="entry name" value="ANKYRIN REPEAT AND BTB/POZ DOMAIN-CONTAINING PROTEIN 1"/>
    <property type="match status" value="1"/>
</dbReference>
<dbReference type="GO" id="GO:0005737">
    <property type="term" value="C:cytoplasm"/>
    <property type="evidence" value="ECO:0007669"/>
    <property type="project" value="TreeGrafter"/>
</dbReference>
<dbReference type="CDD" id="cd18497">
    <property type="entry name" value="BACK_ABTB1_BPOZ"/>
    <property type="match status" value="1"/>
</dbReference>
<dbReference type="InterPro" id="IPR036770">
    <property type="entry name" value="Ankyrin_rpt-contain_sf"/>
</dbReference>
<dbReference type="AlphaFoldDB" id="A0A3N4MEP9"/>
<dbReference type="Pfam" id="PF13637">
    <property type="entry name" value="Ank_4"/>
    <property type="match status" value="1"/>
</dbReference>
<evidence type="ECO:0000256" key="1">
    <source>
        <dbReference type="ARBA" id="ARBA00022737"/>
    </source>
</evidence>
<dbReference type="SUPFAM" id="SSF48403">
    <property type="entry name" value="Ankyrin repeat"/>
    <property type="match status" value="1"/>
</dbReference>
<name>A0A3N4MEP9_9PEZI</name>
<dbReference type="FunCoup" id="A0A3N4MEP9">
    <property type="interactions" value="40"/>
</dbReference>
<feature type="region of interest" description="Disordered" evidence="3">
    <location>
        <begin position="549"/>
        <end position="589"/>
    </location>
</feature>
<dbReference type="EMBL" id="ML121531">
    <property type="protein sequence ID" value="RPB27575.1"/>
    <property type="molecule type" value="Genomic_DNA"/>
</dbReference>
<evidence type="ECO:0000259" key="4">
    <source>
        <dbReference type="PROSITE" id="PS50097"/>
    </source>
</evidence>
<dbReference type="Proteomes" id="UP000267821">
    <property type="component" value="Unassembled WGS sequence"/>
</dbReference>
<dbReference type="InterPro" id="IPR000210">
    <property type="entry name" value="BTB/POZ_dom"/>
</dbReference>
<keyword evidence="6" id="KW-1185">Reference proteome</keyword>
<evidence type="ECO:0000313" key="6">
    <source>
        <dbReference type="Proteomes" id="UP000267821"/>
    </source>
</evidence>
<dbReference type="GO" id="GO:0000151">
    <property type="term" value="C:ubiquitin ligase complex"/>
    <property type="evidence" value="ECO:0007669"/>
    <property type="project" value="TreeGrafter"/>
</dbReference>
<dbReference type="OrthoDB" id="684045at2759"/>
<dbReference type="Gene3D" id="1.25.40.20">
    <property type="entry name" value="Ankyrin repeat-containing domain"/>
    <property type="match status" value="1"/>
</dbReference>
<keyword evidence="1" id="KW-0677">Repeat</keyword>
<dbReference type="SMART" id="SM00248">
    <property type="entry name" value="ANK"/>
    <property type="match status" value="2"/>
</dbReference>
<dbReference type="SMART" id="SM00225">
    <property type="entry name" value="BTB"/>
    <property type="match status" value="2"/>
</dbReference>
<dbReference type="CDD" id="cd18186">
    <property type="entry name" value="BTB_POZ_ZBTB_KLHL-like"/>
    <property type="match status" value="2"/>
</dbReference>
<dbReference type="InterPro" id="IPR002110">
    <property type="entry name" value="Ankyrin_rpt"/>
</dbReference>
<gene>
    <name evidence="5" type="ORF">L211DRAFT_819575</name>
</gene>
<dbReference type="SUPFAM" id="SSF54695">
    <property type="entry name" value="POZ domain"/>
    <property type="match status" value="2"/>
</dbReference>
<evidence type="ECO:0000256" key="3">
    <source>
        <dbReference type="SAM" id="MobiDB-lite"/>
    </source>
</evidence>
<organism evidence="5 6">
    <name type="scientific">Terfezia boudieri ATCC MYA-4762</name>
    <dbReference type="NCBI Taxonomy" id="1051890"/>
    <lineage>
        <taxon>Eukaryota</taxon>
        <taxon>Fungi</taxon>
        <taxon>Dikarya</taxon>
        <taxon>Ascomycota</taxon>
        <taxon>Pezizomycotina</taxon>
        <taxon>Pezizomycetes</taxon>
        <taxon>Pezizales</taxon>
        <taxon>Pezizaceae</taxon>
        <taxon>Terfezia</taxon>
    </lineage>
</organism>
<dbReference type="STRING" id="1051890.A0A3N4MEP9"/>
<feature type="compositionally biased region" description="Basic and acidic residues" evidence="3">
    <location>
        <begin position="557"/>
        <end position="585"/>
    </location>
</feature>
<sequence>MEASSPVVPFKAQIITHLFAEREHDEKPKTHAINPVDESDVFKELCEACRRGDVKTVRQLIQFGGVNLNAVDKFDYPPLTLASLCGHYDVVQLLLESGAVCERDTFQGERCLYSALTDSIRNLLLQYDFSKSIDEKQPFASHLSSLLILAPLDTSDITVTTTYHSDALPNSSETPTYMKEFHLHRFLLCARSQYFSRKLFPLEGKKSPRSLRLPNSIDSRAFETTARFLYLGEITELFSPEVLINIEKISTHLGLPSLWEFALASHDPKQRRLKRMDEVDKAQEDLDAWFTEYVLGKAIRVPLEEAGEVSIGFAKDTFADVILRADEDPEDRPFGTGKHWKPQAVFYPVHRAMLRSEFFTIMFTSSFREGQKRSLDDPLQIIPLEIAPRVLELVLRFFYSDKVVVPLEYALDTLYAADQLFIERLKNKVTMIISTQGNGGLPGDNAKSDAKNVESDDFTGPYDIYDVIRAGWATRQPKLEEFGAKYIAERLEDYIDDPDFSDIVQESAERIKSRQETDTIELIDDIRYYLDQRFRMRMDDLAAEQMYDEEATLTSPPKKEEDKRVDAKDVNGTPREAKTPEEEPKYPTQVWTEEEIQADFMRTEALKFNELLGRINALLEKLKLDA</sequence>
<keyword evidence="2" id="KW-0040">ANK repeat</keyword>
<accession>A0A3N4MEP9</accession>
<feature type="domain" description="BTB" evidence="4">
    <location>
        <begin position="319"/>
        <end position="407"/>
    </location>
</feature>
<proteinExistence type="predicted"/>
<dbReference type="InParanoid" id="A0A3N4MEP9"/>
<dbReference type="PANTHER" id="PTHR46231:SF1">
    <property type="entry name" value="ANKYRIN REPEAT AND BTB_POZ DOMAIN-CONTAINING PROTEIN 1"/>
    <property type="match status" value="1"/>
</dbReference>
<dbReference type="PROSITE" id="PS50097">
    <property type="entry name" value="BTB"/>
    <property type="match status" value="2"/>
</dbReference>
<evidence type="ECO:0000313" key="5">
    <source>
        <dbReference type="EMBL" id="RPB27575.1"/>
    </source>
</evidence>
<dbReference type="InterPro" id="IPR044515">
    <property type="entry name" value="ABTB1"/>
</dbReference>
<feature type="domain" description="BTB" evidence="4">
    <location>
        <begin position="155"/>
        <end position="234"/>
    </location>
</feature>
<evidence type="ECO:0000256" key="2">
    <source>
        <dbReference type="ARBA" id="ARBA00023043"/>
    </source>
</evidence>
<dbReference type="Gene3D" id="3.30.710.10">
    <property type="entry name" value="Potassium Channel Kv1.1, Chain A"/>
    <property type="match status" value="2"/>
</dbReference>
<dbReference type="InterPro" id="IPR011333">
    <property type="entry name" value="SKP1/BTB/POZ_sf"/>
</dbReference>
<reference evidence="5 6" key="1">
    <citation type="journal article" date="2018" name="Nat. Ecol. Evol.">
        <title>Pezizomycetes genomes reveal the molecular basis of ectomycorrhizal truffle lifestyle.</title>
        <authorList>
            <person name="Murat C."/>
            <person name="Payen T."/>
            <person name="Noel B."/>
            <person name="Kuo A."/>
            <person name="Morin E."/>
            <person name="Chen J."/>
            <person name="Kohler A."/>
            <person name="Krizsan K."/>
            <person name="Balestrini R."/>
            <person name="Da Silva C."/>
            <person name="Montanini B."/>
            <person name="Hainaut M."/>
            <person name="Levati E."/>
            <person name="Barry K.W."/>
            <person name="Belfiori B."/>
            <person name="Cichocki N."/>
            <person name="Clum A."/>
            <person name="Dockter R.B."/>
            <person name="Fauchery L."/>
            <person name="Guy J."/>
            <person name="Iotti M."/>
            <person name="Le Tacon F."/>
            <person name="Lindquist E.A."/>
            <person name="Lipzen A."/>
            <person name="Malagnac F."/>
            <person name="Mello A."/>
            <person name="Molinier V."/>
            <person name="Miyauchi S."/>
            <person name="Poulain J."/>
            <person name="Riccioni C."/>
            <person name="Rubini A."/>
            <person name="Sitrit Y."/>
            <person name="Splivallo R."/>
            <person name="Traeger S."/>
            <person name="Wang M."/>
            <person name="Zifcakova L."/>
            <person name="Wipf D."/>
            <person name="Zambonelli A."/>
            <person name="Paolocci F."/>
            <person name="Nowrousian M."/>
            <person name="Ottonello S."/>
            <person name="Baldrian P."/>
            <person name="Spatafora J.W."/>
            <person name="Henrissat B."/>
            <person name="Nagy L.G."/>
            <person name="Aury J.M."/>
            <person name="Wincker P."/>
            <person name="Grigoriev I.V."/>
            <person name="Bonfante P."/>
            <person name="Martin F.M."/>
        </authorList>
    </citation>
    <scope>NUCLEOTIDE SEQUENCE [LARGE SCALE GENOMIC DNA]</scope>
    <source>
        <strain evidence="5 6">ATCC MYA-4762</strain>
    </source>
</reference>